<sequence>MPLVIARPALAEGGDPSLARCAAIPADSDRLACYDALARDRAGPIFSGFGNGATGIFSTSGPATLVYESEDVILVLYLEDDTGRLVQNLHLGGRGEGRYPLPGPGRYRVQVDASGGWRIRVVESRP</sequence>
<protein>
    <submittedName>
        <fullName evidence="1">Uncharacterized protein</fullName>
    </submittedName>
</protein>
<organism evidence="1 2">
    <name type="scientific">Pseudochelatococcus lubricantis</name>
    <dbReference type="NCBI Taxonomy" id="1538102"/>
    <lineage>
        <taxon>Bacteria</taxon>
        <taxon>Pseudomonadati</taxon>
        <taxon>Pseudomonadota</taxon>
        <taxon>Alphaproteobacteria</taxon>
        <taxon>Hyphomicrobiales</taxon>
        <taxon>Chelatococcaceae</taxon>
        <taxon>Pseudochelatococcus</taxon>
    </lineage>
</organism>
<dbReference type="EMBL" id="JAASQI010000006">
    <property type="protein sequence ID" value="NIJ58753.1"/>
    <property type="molecule type" value="Genomic_DNA"/>
</dbReference>
<reference evidence="1 2" key="1">
    <citation type="submission" date="2020-03" db="EMBL/GenBank/DDBJ databases">
        <title>Genomic Encyclopedia of Type Strains, Phase IV (KMG-IV): sequencing the most valuable type-strain genomes for metagenomic binning, comparative biology and taxonomic classification.</title>
        <authorList>
            <person name="Goeker M."/>
        </authorList>
    </citation>
    <scope>NUCLEOTIDE SEQUENCE [LARGE SCALE GENOMIC DNA]</scope>
    <source>
        <strain evidence="1 2">DSM 103870</strain>
    </source>
</reference>
<dbReference type="RefSeq" id="WP_166953482.1">
    <property type="nucleotide sequence ID" value="NZ_JAASQI010000006.1"/>
</dbReference>
<proteinExistence type="predicted"/>
<evidence type="ECO:0000313" key="1">
    <source>
        <dbReference type="EMBL" id="NIJ58753.1"/>
    </source>
</evidence>
<keyword evidence="2" id="KW-1185">Reference proteome</keyword>
<dbReference type="Proteomes" id="UP001429580">
    <property type="component" value="Unassembled WGS sequence"/>
</dbReference>
<name>A0ABX0V2D3_9HYPH</name>
<evidence type="ECO:0000313" key="2">
    <source>
        <dbReference type="Proteomes" id="UP001429580"/>
    </source>
</evidence>
<comment type="caution">
    <text evidence="1">The sequence shown here is derived from an EMBL/GenBank/DDBJ whole genome shotgun (WGS) entry which is preliminary data.</text>
</comment>
<gene>
    <name evidence="1" type="ORF">FHS82_002608</name>
</gene>
<accession>A0ABX0V2D3</accession>